<comment type="subcellular location">
    <subcellularLocation>
        <location evidence="1 7">Cytoplasm</location>
    </subcellularLocation>
</comment>
<protein>
    <recommendedName>
        <fullName evidence="7">Signal recognition particle subunit SRP14</fullName>
    </recommendedName>
    <alternativeName>
        <fullName evidence="7">Signal recognition particle 14 kDa protein</fullName>
    </alternativeName>
</protein>
<accession>A0A0H2SU24</accession>
<dbReference type="SUPFAM" id="SSF54762">
    <property type="entry name" value="Signal recognition particle alu RNA binding heterodimer, SRP9/14"/>
    <property type="match status" value="1"/>
</dbReference>
<dbReference type="InterPro" id="IPR003210">
    <property type="entry name" value="Signal_recog_particle_SRP14"/>
</dbReference>
<evidence type="ECO:0000313" key="8">
    <source>
        <dbReference type="EMBL" id="KLO20626.1"/>
    </source>
</evidence>
<proteinExistence type="inferred from homology"/>
<evidence type="ECO:0000313" key="9">
    <source>
        <dbReference type="Proteomes" id="UP000053477"/>
    </source>
</evidence>
<dbReference type="Gene3D" id="3.30.720.10">
    <property type="entry name" value="Signal recognition particle alu RNA binding heterodimer, srp9/1"/>
    <property type="match status" value="1"/>
</dbReference>
<dbReference type="GO" id="GO:0030942">
    <property type="term" value="F:endoplasmic reticulum signal peptide binding"/>
    <property type="evidence" value="ECO:0007669"/>
    <property type="project" value="UniProtKB-UniRule"/>
</dbReference>
<keyword evidence="3 7" id="KW-0963">Cytoplasm</keyword>
<dbReference type="FunCoup" id="A0A0H2SU24">
    <property type="interactions" value="118"/>
</dbReference>
<keyword evidence="6 7" id="KW-0687">Ribonucleoprotein</keyword>
<dbReference type="STRING" id="27342.A0A0H2SU24"/>
<evidence type="ECO:0000256" key="5">
    <source>
        <dbReference type="ARBA" id="ARBA00023135"/>
    </source>
</evidence>
<dbReference type="OrthoDB" id="19209at2759"/>
<keyword evidence="4 7" id="KW-0694">RNA-binding</keyword>
<reference evidence="8 9" key="1">
    <citation type="submission" date="2015-04" db="EMBL/GenBank/DDBJ databases">
        <title>Complete genome sequence of Schizopora paradoxa KUC8140, a cosmopolitan wood degrader in East Asia.</title>
        <authorList>
            <consortium name="DOE Joint Genome Institute"/>
            <person name="Min B."/>
            <person name="Park H."/>
            <person name="Jang Y."/>
            <person name="Kim J.-J."/>
            <person name="Kim K.H."/>
            <person name="Pangilinan J."/>
            <person name="Lipzen A."/>
            <person name="Riley R."/>
            <person name="Grigoriev I.V."/>
            <person name="Spatafora J.W."/>
            <person name="Choi I.-G."/>
        </authorList>
    </citation>
    <scope>NUCLEOTIDE SEQUENCE [LARGE SCALE GENOMIC DNA]</scope>
    <source>
        <strain evidence="8 9">KUC8140</strain>
    </source>
</reference>
<dbReference type="Proteomes" id="UP000053477">
    <property type="component" value="Unassembled WGS sequence"/>
</dbReference>
<dbReference type="PANTHER" id="PTHR12013">
    <property type="entry name" value="SIGNAL RECOGNITION PARTICLE 14 KD PROTEIN"/>
    <property type="match status" value="1"/>
</dbReference>
<comment type="similarity">
    <text evidence="2 7">Belongs to the SRP14 family.</text>
</comment>
<comment type="subunit">
    <text evidence="7">Component of a fungal signal recognition particle (SRP) complex that consists of a 7SL RNA molecule (scR1) and at least six protein subunits: SRP72, SRP68, SRP54, SEC65, SRP21 and SRP14.</text>
</comment>
<comment type="function">
    <text evidence="7">Component of the signal recognition particle (SRP) complex, a ribonucleoprotein complex that mediates the cotranslational targeting of secretory and membrane proteins to the endoplasmic reticulum (ER).</text>
</comment>
<dbReference type="GO" id="GO:0008312">
    <property type="term" value="F:7S RNA binding"/>
    <property type="evidence" value="ECO:0007669"/>
    <property type="project" value="UniProtKB-UniRule"/>
</dbReference>
<evidence type="ECO:0000256" key="6">
    <source>
        <dbReference type="ARBA" id="ARBA00023274"/>
    </source>
</evidence>
<evidence type="ECO:0000256" key="4">
    <source>
        <dbReference type="ARBA" id="ARBA00022884"/>
    </source>
</evidence>
<name>A0A0H2SU24_9AGAM</name>
<evidence type="ECO:0000256" key="7">
    <source>
        <dbReference type="RuleBase" id="RU368100"/>
    </source>
</evidence>
<evidence type="ECO:0000256" key="1">
    <source>
        <dbReference type="ARBA" id="ARBA00004496"/>
    </source>
</evidence>
<dbReference type="Pfam" id="PF02290">
    <property type="entry name" value="SRP14"/>
    <property type="match status" value="1"/>
</dbReference>
<dbReference type="AlphaFoldDB" id="A0A0H2SU24"/>
<dbReference type="InParanoid" id="A0A0H2SU24"/>
<dbReference type="InterPro" id="IPR009018">
    <property type="entry name" value="Signal_recog_particle_SRP9/14"/>
</dbReference>
<dbReference type="EMBL" id="KQ085882">
    <property type="protein sequence ID" value="KLO20626.1"/>
    <property type="molecule type" value="Genomic_DNA"/>
</dbReference>
<dbReference type="GO" id="GO:0005786">
    <property type="term" value="C:signal recognition particle, endoplasmic reticulum targeting"/>
    <property type="evidence" value="ECO:0007669"/>
    <property type="project" value="UniProtKB-UniRule"/>
</dbReference>
<organism evidence="8 9">
    <name type="scientific">Schizopora paradoxa</name>
    <dbReference type="NCBI Taxonomy" id="27342"/>
    <lineage>
        <taxon>Eukaryota</taxon>
        <taxon>Fungi</taxon>
        <taxon>Dikarya</taxon>
        <taxon>Basidiomycota</taxon>
        <taxon>Agaricomycotina</taxon>
        <taxon>Agaricomycetes</taxon>
        <taxon>Hymenochaetales</taxon>
        <taxon>Schizoporaceae</taxon>
        <taxon>Schizopora</taxon>
    </lineage>
</organism>
<evidence type="ECO:0000256" key="3">
    <source>
        <dbReference type="ARBA" id="ARBA00022490"/>
    </source>
</evidence>
<gene>
    <name evidence="8" type="ORF">SCHPADRAFT_991959</name>
</gene>
<keyword evidence="5 7" id="KW-0733">Signal recognition particle</keyword>
<keyword evidence="9" id="KW-1185">Reference proteome</keyword>
<evidence type="ECO:0000256" key="2">
    <source>
        <dbReference type="ARBA" id="ARBA00010349"/>
    </source>
</evidence>
<sequence>MQLVDNDTFIKQLTALFATSNQKGSSVWITHKRLTYHEGGDAPMAIESDDREYPCLLRVTNGKKIKFSTQVSASDLNKFHTIYGTLLKNSMPALRKRDKKREKERAERFALRKKKLLEDVKIEGPKRGNGRKKRLRLIKAWQKQETARKRIDEREKAKLKSSL</sequence>
<dbReference type="GO" id="GO:0006614">
    <property type="term" value="P:SRP-dependent cotranslational protein targeting to membrane"/>
    <property type="evidence" value="ECO:0007669"/>
    <property type="project" value="UniProtKB-UniRule"/>
</dbReference>